<gene>
    <name evidence="2" type="ORF">DEO72_LG6g2985</name>
</gene>
<reference evidence="2 3" key="1">
    <citation type="submission" date="2019-04" db="EMBL/GenBank/DDBJ databases">
        <title>An improved genome assembly and genetic linkage map for asparagus bean, Vigna unguiculata ssp. sesquipedialis.</title>
        <authorList>
            <person name="Xia Q."/>
            <person name="Zhang R."/>
            <person name="Dong Y."/>
        </authorList>
    </citation>
    <scope>NUCLEOTIDE SEQUENCE [LARGE SCALE GENOMIC DNA]</scope>
    <source>
        <tissue evidence="2">Leaf</tissue>
    </source>
</reference>
<dbReference type="AlphaFoldDB" id="A0A4D6MBC4"/>
<protein>
    <submittedName>
        <fullName evidence="2">Uncharacterized protein</fullName>
    </submittedName>
</protein>
<keyword evidence="3" id="KW-1185">Reference proteome</keyword>
<sequence>MSISLHLRSFFSIILFFSSSVNVLAITQQAKDLVPCTMCAECENPCQPLPPPPPPPPVVECPPPPPPAPPLPPAIVECPPPPKTACPDNCEIPEGPPAVYFPPGTPYQYYVPGNVQNSGGKMKPYQGILFSNYLTSYSLYFTNFIYVASSCLPYYFVNA</sequence>
<feature type="chain" id="PRO_5020040798" evidence="1">
    <location>
        <begin position="26"/>
        <end position="159"/>
    </location>
</feature>
<dbReference type="Gramene" id="Vigun01g195400.1.v1.2">
    <property type="protein sequence ID" value="Vigun01g195400.1.v1.2.CDS.1"/>
    <property type="gene ID" value="Vigun01g195400.v1.2"/>
</dbReference>
<evidence type="ECO:0000313" key="2">
    <source>
        <dbReference type="EMBL" id="QCD98267.1"/>
    </source>
</evidence>
<feature type="signal peptide" evidence="1">
    <location>
        <begin position="1"/>
        <end position="25"/>
    </location>
</feature>
<evidence type="ECO:0000313" key="3">
    <source>
        <dbReference type="Proteomes" id="UP000501690"/>
    </source>
</evidence>
<dbReference type="EMBL" id="CP039350">
    <property type="protein sequence ID" value="QCD98267.1"/>
    <property type="molecule type" value="Genomic_DNA"/>
</dbReference>
<dbReference type="OrthoDB" id="1433728at2759"/>
<name>A0A4D6MBC4_VIGUN</name>
<proteinExistence type="predicted"/>
<organism evidence="2 3">
    <name type="scientific">Vigna unguiculata</name>
    <name type="common">Cowpea</name>
    <dbReference type="NCBI Taxonomy" id="3917"/>
    <lineage>
        <taxon>Eukaryota</taxon>
        <taxon>Viridiplantae</taxon>
        <taxon>Streptophyta</taxon>
        <taxon>Embryophyta</taxon>
        <taxon>Tracheophyta</taxon>
        <taxon>Spermatophyta</taxon>
        <taxon>Magnoliopsida</taxon>
        <taxon>eudicotyledons</taxon>
        <taxon>Gunneridae</taxon>
        <taxon>Pentapetalae</taxon>
        <taxon>rosids</taxon>
        <taxon>fabids</taxon>
        <taxon>Fabales</taxon>
        <taxon>Fabaceae</taxon>
        <taxon>Papilionoideae</taxon>
        <taxon>50 kb inversion clade</taxon>
        <taxon>NPAAA clade</taxon>
        <taxon>indigoferoid/millettioid clade</taxon>
        <taxon>Phaseoleae</taxon>
        <taxon>Vigna</taxon>
    </lineage>
</organism>
<dbReference type="Proteomes" id="UP000501690">
    <property type="component" value="Linkage Group LG6"/>
</dbReference>
<evidence type="ECO:0000256" key="1">
    <source>
        <dbReference type="SAM" id="SignalP"/>
    </source>
</evidence>
<keyword evidence="1" id="KW-0732">Signal</keyword>
<accession>A0A4D6MBC4</accession>
<dbReference type="Gramene" id="Vigun01g195400.2.v1.2">
    <property type="protein sequence ID" value="Vigun01g195400.2.v1.2.CDS.1"/>
    <property type="gene ID" value="Vigun01g195400.v1.2"/>
</dbReference>